<keyword evidence="2" id="KW-1185">Reference proteome</keyword>
<gene>
    <name evidence="1" type="ORF">L6452_02258</name>
</gene>
<organism evidence="1 2">
    <name type="scientific">Arctium lappa</name>
    <name type="common">Greater burdock</name>
    <name type="synonym">Lappa major</name>
    <dbReference type="NCBI Taxonomy" id="4217"/>
    <lineage>
        <taxon>Eukaryota</taxon>
        <taxon>Viridiplantae</taxon>
        <taxon>Streptophyta</taxon>
        <taxon>Embryophyta</taxon>
        <taxon>Tracheophyta</taxon>
        <taxon>Spermatophyta</taxon>
        <taxon>Magnoliopsida</taxon>
        <taxon>eudicotyledons</taxon>
        <taxon>Gunneridae</taxon>
        <taxon>Pentapetalae</taxon>
        <taxon>asterids</taxon>
        <taxon>campanulids</taxon>
        <taxon>Asterales</taxon>
        <taxon>Asteraceae</taxon>
        <taxon>Carduoideae</taxon>
        <taxon>Cardueae</taxon>
        <taxon>Arctiinae</taxon>
        <taxon>Arctium</taxon>
    </lineage>
</organism>
<reference evidence="2" key="1">
    <citation type="journal article" date="2022" name="Mol. Ecol. Resour.">
        <title>The genomes of chicory, endive, great burdock and yacon provide insights into Asteraceae palaeo-polyploidization history and plant inulin production.</title>
        <authorList>
            <person name="Fan W."/>
            <person name="Wang S."/>
            <person name="Wang H."/>
            <person name="Wang A."/>
            <person name="Jiang F."/>
            <person name="Liu H."/>
            <person name="Zhao H."/>
            <person name="Xu D."/>
            <person name="Zhang Y."/>
        </authorList>
    </citation>
    <scope>NUCLEOTIDE SEQUENCE [LARGE SCALE GENOMIC DNA]</scope>
    <source>
        <strain evidence="2">cv. Niubang</strain>
    </source>
</reference>
<proteinExistence type="predicted"/>
<sequence>MLPSSPLAILQISMRSSSFDWPLSTADQDRGDPEEDRGDPEEEDRGDPEEDIGDQNEEIGDQHEEIGNVAKKKTRGLTRLVKLHKDFRESKGKRRVVEFDQWGRLTGKYRAEFSSYLGDLVRHAVGLRTGSNF</sequence>
<reference evidence="1 2" key="2">
    <citation type="journal article" date="2022" name="Mol. Ecol. Resour.">
        <title>The genomes of chicory, endive, great burdock and yacon provide insights into Asteraceae paleo-polyploidization history and plant inulin production.</title>
        <authorList>
            <person name="Fan W."/>
            <person name="Wang S."/>
            <person name="Wang H."/>
            <person name="Wang A."/>
            <person name="Jiang F."/>
            <person name="Liu H."/>
            <person name="Zhao H."/>
            <person name="Xu D."/>
            <person name="Zhang Y."/>
        </authorList>
    </citation>
    <scope>NUCLEOTIDE SEQUENCE [LARGE SCALE GENOMIC DNA]</scope>
    <source>
        <strain evidence="2">cv. Niubang</strain>
    </source>
</reference>
<dbReference type="Proteomes" id="UP001055879">
    <property type="component" value="Linkage Group LG01"/>
</dbReference>
<evidence type="ECO:0000313" key="2">
    <source>
        <dbReference type="Proteomes" id="UP001055879"/>
    </source>
</evidence>
<accession>A0ACB9FKF0</accession>
<protein>
    <submittedName>
        <fullName evidence="1">Uncharacterized protein</fullName>
    </submittedName>
</protein>
<evidence type="ECO:0000313" key="1">
    <source>
        <dbReference type="EMBL" id="KAI3771102.1"/>
    </source>
</evidence>
<comment type="caution">
    <text evidence="1">The sequence shown here is derived from an EMBL/GenBank/DDBJ whole genome shotgun (WGS) entry which is preliminary data.</text>
</comment>
<name>A0ACB9FKF0_ARCLA</name>
<dbReference type="EMBL" id="CM042047">
    <property type="protein sequence ID" value="KAI3771102.1"/>
    <property type="molecule type" value="Genomic_DNA"/>
</dbReference>